<evidence type="ECO:0000313" key="12">
    <source>
        <dbReference type="EMBL" id="MCR8825113.1"/>
    </source>
</evidence>
<keyword evidence="5" id="KW-0997">Cell inner membrane</keyword>
<dbReference type="SUPFAM" id="SSF144083">
    <property type="entry name" value="Magnesium transport protein CorA, transmembrane region"/>
    <property type="match status" value="1"/>
</dbReference>
<feature type="transmembrane region" description="Helical" evidence="11">
    <location>
        <begin position="253"/>
        <end position="274"/>
    </location>
</feature>
<dbReference type="CDD" id="cd12833">
    <property type="entry name" value="ZntB-like_1"/>
    <property type="match status" value="1"/>
</dbReference>
<keyword evidence="9" id="KW-0406">Ion transport</keyword>
<dbReference type="Gene3D" id="3.30.460.20">
    <property type="entry name" value="CorA soluble domain-like"/>
    <property type="match status" value="1"/>
</dbReference>
<comment type="caution">
    <text evidence="12">The sequence shown here is derived from an EMBL/GenBank/DDBJ whole genome shotgun (WGS) entry which is preliminary data.</text>
</comment>
<comment type="similarity">
    <text evidence="2">Belongs to the CorA metal ion transporter (MIT) (TC 1.A.35) family.</text>
</comment>
<evidence type="ECO:0000313" key="13">
    <source>
        <dbReference type="Proteomes" id="UP001165396"/>
    </source>
</evidence>
<dbReference type="PANTHER" id="PTHR46494:SF3">
    <property type="entry name" value="ZINC TRANSPORT PROTEIN ZNTB"/>
    <property type="match status" value="1"/>
</dbReference>
<dbReference type="InterPro" id="IPR045863">
    <property type="entry name" value="CorA_TM1_TM2"/>
</dbReference>
<evidence type="ECO:0000256" key="7">
    <source>
        <dbReference type="ARBA" id="ARBA00022833"/>
    </source>
</evidence>
<dbReference type="EMBL" id="JANKJG010000001">
    <property type="protein sequence ID" value="MCR8825113.1"/>
    <property type="molecule type" value="Genomic_DNA"/>
</dbReference>
<evidence type="ECO:0000256" key="1">
    <source>
        <dbReference type="ARBA" id="ARBA00004651"/>
    </source>
</evidence>
<sequence>MPLYIYDIAPDGTSTPTTDTAPTGARGYRWFHYDLKDPALPHWAQTHLHPIPAGALMQTETRPRCDVHEDGLMLNLRGVNLNLEGPADQMVAVRMWVTDQTVVTVRVRRVFAIEDLRQQIEAGAAPTTSAAFVEALASRLTARVQTTVFELADQTDALEDAIHDDENAPLPDTLASMRRTAIRLRRYLGPQRDALMALAATDIPAGSNPQHRRELANLAMLTVEELDGLQGRLTAIHDHHASKAAQAQNRNSYILSIVAATFLPLGFITGLFGVNVGGLPGVDTPAAFAILCVSMGVISGVALGVMRWLKWI</sequence>
<organism evidence="12 13">
    <name type="scientific">Pseudosulfitobacter koreensis</name>
    <dbReference type="NCBI Taxonomy" id="2968472"/>
    <lineage>
        <taxon>Bacteria</taxon>
        <taxon>Pseudomonadati</taxon>
        <taxon>Pseudomonadota</taxon>
        <taxon>Alphaproteobacteria</taxon>
        <taxon>Rhodobacterales</taxon>
        <taxon>Roseobacteraceae</taxon>
        <taxon>Pseudosulfitobacter</taxon>
    </lineage>
</organism>
<keyword evidence="7" id="KW-0862">Zinc</keyword>
<evidence type="ECO:0000256" key="11">
    <source>
        <dbReference type="SAM" id="Phobius"/>
    </source>
</evidence>
<dbReference type="Gene3D" id="1.20.58.340">
    <property type="entry name" value="Magnesium transport protein CorA, transmembrane region"/>
    <property type="match status" value="2"/>
</dbReference>
<dbReference type="RefSeq" id="WP_258292789.1">
    <property type="nucleotide sequence ID" value="NZ_JANKJG010000001.1"/>
</dbReference>
<dbReference type="PANTHER" id="PTHR46494">
    <property type="entry name" value="CORA FAMILY METAL ION TRANSPORTER (EUROFUNG)"/>
    <property type="match status" value="1"/>
</dbReference>
<protein>
    <submittedName>
        <fullName evidence="12">Zinc transporter ZntB</fullName>
    </submittedName>
</protein>
<feature type="transmembrane region" description="Helical" evidence="11">
    <location>
        <begin position="286"/>
        <end position="309"/>
    </location>
</feature>
<keyword evidence="8 11" id="KW-1133">Transmembrane helix</keyword>
<dbReference type="Pfam" id="PF01544">
    <property type="entry name" value="CorA"/>
    <property type="match status" value="1"/>
</dbReference>
<evidence type="ECO:0000256" key="9">
    <source>
        <dbReference type="ARBA" id="ARBA00023065"/>
    </source>
</evidence>
<keyword evidence="4" id="KW-1003">Cell membrane</keyword>
<evidence type="ECO:0000256" key="10">
    <source>
        <dbReference type="ARBA" id="ARBA00023136"/>
    </source>
</evidence>
<evidence type="ECO:0000256" key="5">
    <source>
        <dbReference type="ARBA" id="ARBA00022519"/>
    </source>
</evidence>
<keyword evidence="10 11" id="KW-0472">Membrane</keyword>
<evidence type="ECO:0000256" key="6">
    <source>
        <dbReference type="ARBA" id="ARBA00022692"/>
    </source>
</evidence>
<evidence type="ECO:0000256" key="3">
    <source>
        <dbReference type="ARBA" id="ARBA00022448"/>
    </source>
</evidence>
<dbReference type="Proteomes" id="UP001165396">
    <property type="component" value="Unassembled WGS sequence"/>
</dbReference>
<evidence type="ECO:0000256" key="4">
    <source>
        <dbReference type="ARBA" id="ARBA00022475"/>
    </source>
</evidence>
<gene>
    <name evidence="12" type="ORF">NTA49_01045</name>
</gene>
<reference evidence="12" key="1">
    <citation type="submission" date="2022-07" db="EMBL/GenBank/DDBJ databases">
        <title>Pseudosulfitobacter sp. strain AP-MA-4, whole genome sequence.</title>
        <authorList>
            <person name="Jiang Y."/>
        </authorList>
    </citation>
    <scope>NUCLEOTIDE SEQUENCE</scope>
    <source>
        <strain evidence="12">AP-MA-4</strain>
    </source>
</reference>
<evidence type="ECO:0000256" key="8">
    <source>
        <dbReference type="ARBA" id="ARBA00022989"/>
    </source>
</evidence>
<evidence type="ECO:0000256" key="2">
    <source>
        <dbReference type="ARBA" id="ARBA00009765"/>
    </source>
</evidence>
<keyword evidence="13" id="KW-1185">Reference proteome</keyword>
<accession>A0ABT1YW53</accession>
<dbReference type="InterPro" id="IPR002523">
    <property type="entry name" value="MgTranspt_CorA/ZnTranspt_ZntB"/>
</dbReference>
<proteinExistence type="inferred from homology"/>
<keyword evidence="3" id="KW-0813">Transport</keyword>
<dbReference type="InterPro" id="IPR045861">
    <property type="entry name" value="CorA_cytoplasmic_dom"/>
</dbReference>
<comment type="subcellular location">
    <subcellularLocation>
        <location evidence="1">Cell membrane</location>
        <topology evidence="1">Multi-pass membrane protein</topology>
    </subcellularLocation>
</comment>
<keyword evidence="6 11" id="KW-0812">Transmembrane</keyword>
<name>A0ABT1YW53_9RHOB</name>
<dbReference type="SUPFAM" id="SSF143865">
    <property type="entry name" value="CorA soluble domain-like"/>
    <property type="match status" value="1"/>
</dbReference>